<protein>
    <recommendedName>
        <fullName evidence="9">DUF4870 domain-containing protein</fullName>
    </recommendedName>
</protein>
<evidence type="ECO:0000256" key="4">
    <source>
        <dbReference type="ARBA" id="ARBA00023136"/>
    </source>
</evidence>
<feature type="compositionally biased region" description="Low complexity" evidence="5">
    <location>
        <begin position="71"/>
        <end position="83"/>
    </location>
</feature>
<feature type="transmembrane region" description="Helical" evidence="6">
    <location>
        <begin position="165"/>
        <end position="196"/>
    </location>
</feature>
<feature type="compositionally biased region" description="Low complexity" evidence="5">
    <location>
        <begin position="24"/>
        <end position="39"/>
    </location>
</feature>
<proteinExistence type="predicted"/>
<keyword evidence="8" id="KW-1185">Reference proteome</keyword>
<feature type="compositionally biased region" description="Pro residues" evidence="5">
    <location>
        <begin position="40"/>
        <end position="58"/>
    </location>
</feature>
<evidence type="ECO:0000313" key="7">
    <source>
        <dbReference type="EMBL" id="GAA4403729.1"/>
    </source>
</evidence>
<gene>
    <name evidence="7" type="ORF">GCM10023168_15510</name>
</gene>
<evidence type="ECO:0000256" key="1">
    <source>
        <dbReference type="ARBA" id="ARBA00004141"/>
    </source>
</evidence>
<feature type="region of interest" description="Disordered" evidence="5">
    <location>
        <begin position="1"/>
        <end position="114"/>
    </location>
</feature>
<keyword evidence="2 6" id="KW-0812">Transmembrane</keyword>
<dbReference type="RefSeq" id="WP_345204288.1">
    <property type="nucleotide sequence ID" value="NZ_BAABGM010000010.1"/>
</dbReference>
<dbReference type="EMBL" id="BAABGM010000010">
    <property type="protein sequence ID" value="GAA4403729.1"/>
    <property type="molecule type" value="Genomic_DNA"/>
</dbReference>
<dbReference type="InterPro" id="IPR019109">
    <property type="entry name" value="MamF_MmsF"/>
</dbReference>
<dbReference type="Pfam" id="PF09685">
    <property type="entry name" value="MamF_MmsF"/>
    <property type="match status" value="1"/>
</dbReference>
<evidence type="ECO:0000313" key="8">
    <source>
        <dbReference type="Proteomes" id="UP001500945"/>
    </source>
</evidence>
<evidence type="ECO:0000256" key="6">
    <source>
        <dbReference type="SAM" id="Phobius"/>
    </source>
</evidence>
<sequence length="221" mass="23188">MSDTTPRPDETPSDPTAPPPPPADLESADAAAAPDAPEAAAPPPPPPPAEPVPYPVPPVTTFRDPVAGEFYGQQQYAQQQYGQQPPPPPPPPAGAPAPGYEVATNPMKPSDERTTGMAAHGVTLAATVLSSGFLGFVCALVMYLVFRDRGPFVRHHAANALNIQIIAGIVMLVSLPLMLVLVGFLTFGAAVVWAIVMHIIGAVKANNGDWWNPPLTPQFVK</sequence>
<comment type="subcellular location">
    <subcellularLocation>
        <location evidence="1">Membrane</location>
        <topology evidence="1">Multi-pass membrane protein</topology>
    </subcellularLocation>
</comment>
<evidence type="ECO:0000256" key="3">
    <source>
        <dbReference type="ARBA" id="ARBA00022989"/>
    </source>
</evidence>
<dbReference type="Proteomes" id="UP001500945">
    <property type="component" value="Unassembled WGS sequence"/>
</dbReference>
<keyword evidence="3 6" id="KW-1133">Transmembrane helix</keyword>
<evidence type="ECO:0000256" key="5">
    <source>
        <dbReference type="SAM" id="MobiDB-lite"/>
    </source>
</evidence>
<name>A0ABP8KBZ8_9MICO</name>
<feature type="transmembrane region" description="Helical" evidence="6">
    <location>
        <begin position="117"/>
        <end position="145"/>
    </location>
</feature>
<evidence type="ECO:0000256" key="2">
    <source>
        <dbReference type="ARBA" id="ARBA00022692"/>
    </source>
</evidence>
<evidence type="ECO:0008006" key="9">
    <source>
        <dbReference type="Google" id="ProtNLM"/>
    </source>
</evidence>
<keyword evidence="4 6" id="KW-0472">Membrane</keyword>
<organism evidence="7 8">
    <name type="scientific">Fodinibacter luteus</name>
    <dbReference type="NCBI Taxonomy" id="552064"/>
    <lineage>
        <taxon>Bacteria</taxon>
        <taxon>Bacillati</taxon>
        <taxon>Actinomycetota</taxon>
        <taxon>Actinomycetes</taxon>
        <taxon>Micrococcales</taxon>
        <taxon>Intrasporangiaceae</taxon>
        <taxon>Fodinibacter (ex Wang et al. 2009)</taxon>
    </lineage>
</organism>
<reference evidence="8" key="1">
    <citation type="journal article" date="2019" name="Int. J. Syst. Evol. Microbiol.">
        <title>The Global Catalogue of Microorganisms (GCM) 10K type strain sequencing project: providing services to taxonomists for standard genome sequencing and annotation.</title>
        <authorList>
            <consortium name="The Broad Institute Genomics Platform"/>
            <consortium name="The Broad Institute Genome Sequencing Center for Infectious Disease"/>
            <person name="Wu L."/>
            <person name="Ma J."/>
        </authorList>
    </citation>
    <scope>NUCLEOTIDE SEQUENCE [LARGE SCALE GENOMIC DNA]</scope>
    <source>
        <strain evidence="8">JCM 17809</strain>
    </source>
</reference>
<feature type="compositionally biased region" description="Pro residues" evidence="5">
    <location>
        <begin position="84"/>
        <end position="95"/>
    </location>
</feature>
<comment type="caution">
    <text evidence="7">The sequence shown here is derived from an EMBL/GenBank/DDBJ whole genome shotgun (WGS) entry which is preliminary data.</text>
</comment>
<accession>A0ABP8KBZ8</accession>
<feature type="compositionally biased region" description="Basic and acidic residues" evidence="5">
    <location>
        <begin position="1"/>
        <end position="10"/>
    </location>
</feature>